<evidence type="ECO:0000313" key="1">
    <source>
        <dbReference type="EMBL" id="QJA46980.1"/>
    </source>
</evidence>
<accession>A0A6H1ZIF9</accession>
<proteinExistence type="predicted"/>
<gene>
    <name evidence="1" type="ORF">TM448A00583_0019</name>
</gene>
<organism evidence="1">
    <name type="scientific">viral metagenome</name>
    <dbReference type="NCBI Taxonomy" id="1070528"/>
    <lineage>
        <taxon>unclassified sequences</taxon>
        <taxon>metagenomes</taxon>
        <taxon>organismal metagenomes</taxon>
    </lineage>
</organism>
<dbReference type="AlphaFoldDB" id="A0A6H1ZIF9"/>
<dbReference type="EMBL" id="MT144027">
    <property type="protein sequence ID" value="QJA46980.1"/>
    <property type="molecule type" value="Genomic_DNA"/>
</dbReference>
<protein>
    <submittedName>
        <fullName evidence="1">Uncharacterized protein</fullName>
    </submittedName>
</protein>
<sequence>MIEKAKRLRDLPPPNLSERVVRSDGDGFIEFYNAIHSGNWEYSIATHEVQTRRGLLRWLHHLSEKNWITTKHLQQLIEVSCETFLEKPFDSIKE</sequence>
<reference evidence="1" key="1">
    <citation type="submission" date="2020-03" db="EMBL/GenBank/DDBJ databases">
        <title>The deep terrestrial virosphere.</title>
        <authorList>
            <person name="Holmfeldt K."/>
            <person name="Nilsson E."/>
            <person name="Simone D."/>
            <person name="Lopez-Fernandez M."/>
            <person name="Wu X."/>
            <person name="de Brujin I."/>
            <person name="Lundin D."/>
            <person name="Andersson A."/>
            <person name="Bertilsson S."/>
            <person name="Dopson M."/>
        </authorList>
    </citation>
    <scope>NUCLEOTIDE SEQUENCE</scope>
    <source>
        <strain evidence="1">TM448A00583</strain>
    </source>
</reference>
<name>A0A6H1ZIF9_9ZZZZ</name>